<dbReference type="SUPFAM" id="SSF53706">
    <property type="entry name" value="Formate dehydrogenase/DMSO reductase, domains 1-3"/>
    <property type="match status" value="1"/>
</dbReference>
<evidence type="ECO:0000313" key="2">
    <source>
        <dbReference type="EMBL" id="KYF85904.1"/>
    </source>
</evidence>
<dbReference type="PROSITE" id="PS51379">
    <property type="entry name" value="4FE4S_FER_2"/>
    <property type="match status" value="2"/>
</dbReference>
<comment type="caution">
    <text evidence="2">The sequence shown here is derived from an EMBL/GenBank/DDBJ whole genome shotgun (WGS) entry which is preliminary data.</text>
</comment>
<protein>
    <submittedName>
        <fullName evidence="2">Molybdopterin oxidoreductase</fullName>
    </submittedName>
</protein>
<dbReference type="PANTHER" id="PTHR42783">
    <property type="entry name" value="GLUTAMATE SYNTHASE [NADPH] SMALL CHAIN"/>
    <property type="match status" value="1"/>
</dbReference>
<dbReference type="Proteomes" id="UP000075635">
    <property type="component" value="Unassembled WGS sequence"/>
</dbReference>
<proteinExistence type="predicted"/>
<dbReference type="Gene3D" id="3.40.50.740">
    <property type="match status" value="1"/>
</dbReference>
<dbReference type="Pfam" id="PF12838">
    <property type="entry name" value="Fer4_7"/>
    <property type="match status" value="1"/>
</dbReference>
<dbReference type="NCBIfam" id="TIGR04519">
    <property type="entry name" value="MoCo_extend_TAT"/>
    <property type="match status" value="1"/>
</dbReference>
<dbReference type="SUPFAM" id="SSF54862">
    <property type="entry name" value="4Fe-4S ferredoxins"/>
    <property type="match status" value="1"/>
</dbReference>
<dbReference type="EMBL" id="JEMB01001600">
    <property type="protein sequence ID" value="KYF85904.1"/>
    <property type="molecule type" value="Genomic_DNA"/>
</dbReference>
<evidence type="ECO:0000313" key="3">
    <source>
        <dbReference type="Proteomes" id="UP000075635"/>
    </source>
</evidence>
<dbReference type="SUPFAM" id="SSF50692">
    <property type="entry name" value="ADC-like"/>
    <property type="match status" value="1"/>
</dbReference>
<dbReference type="AlphaFoldDB" id="A0A150S082"/>
<dbReference type="Gene3D" id="3.30.70.20">
    <property type="match status" value="2"/>
</dbReference>
<dbReference type="Gene3D" id="2.20.25.90">
    <property type="entry name" value="ADC-like domains"/>
    <property type="match status" value="1"/>
</dbReference>
<name>A0A150S082_SORCE</name>
<feature type="domain" description="4Fe-4S ferredoxin-type" evidence="1">
    <location>
        <begin position="765"/>
        <end position="795"/>
    </location>
</feature>
<dbReference type="CDD" id="cd10551">
    <property type="entry name" value="PsrB"/>
    <property type="match status" value="1"/>
</dbReference>
<sequence length="1001" mass="107968">MKRTPLPLAQDLSGKTYWRSLNELAGSPDFVDALGREFPPGAIEPPADGDGVGRRTFLSLMGASLALGGLVGCRRPVEQILPYSRAPEEVIPGQPLFFATALPMMGTAFGVLVESHEGRPTKIEGNPKHPESLGATTIYTQAAVLDLYDPDRSTTPREGANAKSWDDAATFLRAEGDKLRGRGGKGLTILTEAHRSPTLAARLADLRKTLPEARVVRYEPFSRDAAREGARLAFGRPLETALDLTKARVIVALDADLFGTDGSPVKQARGFAAGRAVDKDPKAMNRLYAVESTFTITGASADHRLRIQSRKIPAFTFALAAELGKRGVALDADLLKAIEGKSGGLDAKATKYAAAIAADLAASRGQGAVVAGRSQPKEVHALAHLINAALDNTGKAVRLVAPFDESREGPEAIVELARSIERNEVETLLILGGNPAFDAPADARFADALAKVPVSVHVSTHVDETSERSRWHLNRAHPLESWGDVRAEDGTASIVQPLIAPLFGGRTDAEVIELLLGGSRTAYDLVRATWLTAEGAKRTEQDLRRALHDGVLAGSELADEQVAATPQGAVEALRAFAPAAAEGLEVTFRPDVHAWDGRFANNGWLQELPHPMTKLTWGNGASLSPSTAARLNVKDGDVVTLSGGGASVRIPVVVAPGQADDSVAISVGQGRRAQLRVGRGVGVDTTPLRKSDAFELAGGFSLERSGEVAELARTQEHFVMEGRPLAREGTLTELQSDPAFAQKQVHVPPLLSLFKEPNRRQGHAWGMSIDLNACIGCNACVVACQSENNIPVVGAEGVRQTREMHWLRIDRYYQGTDPNEPESIQQPLPCQHCENAPCEQVCPVAATTHSPEGLNDMAYNRCVGTKYCANNCPYKVRRFNFFEYGRPDSEQRKMQFNPNVTVRSRGVMEKCTFCVQRINHAKIEAKREGREHIKDGEIVTACQGACPTRAIVFGDLNDQQSQVSVTSASPRGYRLLDEINTKPRVTYLAKIRNKNPELADA</sequence>
<gene>
    <name evidence="2" type="ORF">BE17_17185</name>
</gene>
<reference evidence="2 3" key="1">
    <citation type="submission" date="2014-02" db="EMBL/GenBank/DDBJ databases">
        <title>The small core and large imbalanced accessory genome model reveals a collaborative survival strategy of Sorangium cellulosum strains in nature.</title>
        <authorList>
            <person name="Han K."/>
            <person name="Peng R."/>
            <person name="Blom J."/>
            <person name="Li Y.-Z."/>
        </authorList>
    </citation>
    <scope>NUCLEOTIDE SEQUENCE [LARGE SCALE GENOMIC DNA]</scope>
    <source>
        <strain evidence="2 3">So0011-07</strain>
    </source>
</reference>
<dbReference type="PANTHER" id="PTHR42783:SF3">
    <property type="entry name" value="GLUTAMATE SYNTHASE [NADPH] SMALL CHAIN-RELATED"/>
    <property type="match status" value="1"/>
</dbReference>
<organism evidence="2 3">
    <name type="scientific">Sorangium cellulosum</name>
    <name type="common">Polyangium cellulosum</name>
    <dbReference type="NCBI Taxonomy" id="56"/>
    <lineage>
        <taxon>Bacteria</taxon>
        <taxon>Pseudomonadati</taxon>
        <taxon>Myxococcota</taxon>
        <taxon>Polyangia</taxon>
        <taxon>Polyangiales</taxon>
        <taxon>Polyangiaceae</taxon>
        <taxon>Sorangium</taxon>
    </lineage>
</organism>
<dbReference type="InterPro" id="IPR030948">
    <property type="entry name" value="TAT_var_transloc_signal_dom"/>
</dbReference>
<dbReference type="Gene3D" id="2.40.40.20">
    <property type="match status" value="1"/>
</dbReference>
<feature type="domain" description="4Fe-4S ferredoxin-type" evidence="1">
    <location>
        <begin position="820"/>
        <end position="852"/>
    </location>
</feature>
<dbReference type="PROSITE" id="PS51318">
    <property type="entry name" value="TAT"/>
    <property type="match status" value="1"/>
</dbReference>
<evidence type="ECO:0000259" key="1">
    <source>
        <dbReference type="PROSITE" id="PS51379"/>
    </source>
</evidence>
<dbReference type="InterPro" id="IPR009010">
    <property type="entry name" value="Asp_de-COase-like_dom_sf"/>
</dbReference>
<dbReference type="InterPro" id="IPR006311">
    <property type="entry name" value="TAT_signal"/>
</dbReference>
<accession>A0A150S082</accession>
<dbReference type="InterPro" id="IPR017896">
    <property type="entry name" value="4Fe4S_Fe-S-bd"/>
</dbReference>
<dbReference type="CDD" id="cd02784">
    <property type="entry name" value="MopB_CT_PHLH"/>
    <property type="match status" value="1"/>
</dbReference>